<name>A0A081RQS6_PHOTE</name>
<accession>A0A081RQS6</accession>
<keyword evidence="1" id="KW-0472">Membrane</keyword>
<dbReference type="Pfam" id="PF13439">
    <property type="entry name" value="Glyco_transf_4"/>
    <property type="match status" value="1"/>
</dbReference>
<dbReference type="Proteomes" id="UP000028002">
    <property type="component" value="Unassembled WGS sequence"/>
</dbReference>
<dbReference type="AlphaFoldDB" id="A0A081RQS6"/>
<dbReference type="PATRIC" id="fig|1393735.3.peg.4463"/>
<protein>
    <submittedName>
        <fullName evidence="4">Glycosyltransferase</fullName>
        <ecNumber evidence="4">2.4.1.-</ecNumber>
    </submittedName>
</protein>
<evidence type="ECO:0000313" key="5">
    <source>
        <dbReference type="Proteomes" id="UP000028002"/>
    </source>
</evidence>
<dbReference type="Gene3D" id="3.40.50.2000">
    <property type="entry name" value="Glycogen Phosphorylase B"/>
    <property type="match status" value="2"/>
</dbReference>
<evidence type="ECO:0000259" key="3">
    <source>
        <dbReference type="Pfam" id="PF13439"/>
    </source>
</evidence>
<dbReference type="PANTHER" id="PTHR12526:SF630">
    <property type="entry name" value="GLYCOSYLTRANSFERASE"/>
    <property type="match status" value="1"/>
</dbReference>
<sequence length="394" mass="44605">MPFISLLLNESVVFYRTIHLTLGIILIYDLFFMEVKIIMKKIIIVGYELSGFGGTETVCKKCVALLSQDSADVDISFIFFKENKNISNDTWLKGIKFKRIFSQIRNPTLRRIHFAFQFSMYIKQENPDLIIAISTRGCYISNLARKISFTKIPVFSWIHLSLYSAYKAIFTLKADYHLSISSGNSNYLINNGVHNNKIHTIFNPISRTSIIITRPKNISRFIYVGRIIAGEGKNLQSMFHALSQIKGRWELNILGSGDDVGILQSLAADLNIEQKILWHGWQVNPWDYIVNSIKEVTALLLTSTHEGLPMVLGEANSYGIYCVSSDCKTGPSDIIQNSMNGVLYPVDRPDLLVNILQDIVSGKPLPNSIDIKNAIEKFYDDNYLSRIKSALNIS</sequence>
<dbReference type="GO" id="GO:1901135">
    <property type="term" value="P:carbohydrate derivative metabolic process"/>
    <property type="evidence" value="ECO:0007669"/>
    <property type="project" value="UniProtKB-ARBA"/>
</dbReference>
<organism evidence="4 5">
    <name type="scientific">Photorhabdus temperata subsp. temperata Meg1</name>
    <dbReference type="NCBI Taxonomy" id="1393735"/>
    <lineage>
        <taxon>Bacteria</taxon>
        <taxon>Pseudomonadati</taxon>
        <taxon>Pseudomonadota</taxon>
        <taxon>Gammaproteobacteria</taxon>
        <taxon>Enterobacterales</taxon>
        <taxon>Morganellaceae</taxon>
        <taxon>Photorhabdus</taxon>
    </lineage>
</organism>
<dbReference type="InterPro" id="IPR028098">
    <property type="entry name" value="Glyco_trans_4-like_N"/>
</dbReference>
<keyword evidence="1" id="KW-1133">Transmembrane helix</keyword>
<keyword evidence="1" id="KW-0812">Transmembrane</keyword>
<evidence type="ECO:0000256" key="1">
    <source>
        <dbReference type="SAM" id="Phobius"/>
    </source>
</evidence>
<proteinExistence type="predicted"/>
<dbReference type="EC" id="2.4.1.-" evidence="4"/>
<keyword evidence="4" id="KW-0808">Transferase</keyword>
<dbReference type="GO" id="GO:0016757">
    <property type="term" value="F:glycosyltransferase activity"/>
    <property type="evidence" value="ECO:0007669"/>
    <property type="project" value="UniProtKB-KW"/>
</dbReference>
<dbReference type="CDD" id="cd03811">
    <property type="entry name" value="GT4_GT28_WabH-like"/>
    <property type="match status" value="1"/>
</dbReference>
<reference evidence="4 5" key="1">
    <citation type="submission" date="2014-03" db="EMBL/GenBank/DDBJ databases">
        <title>Draft Genome of Photorhabdus temperata Meg1.</title>
        <authorList>
            <person name="Hurst S.G.IV."/>
            <person name="Morris K."/>
            <person name="Thomas K."/>
            <person name="Tisa L.S."/>
        </authorList>
    </citation>
    <scope>NUCLEOTIDE SEQUENCE [LARGE SCALE GENOMIC DNA]</scope>
    <source>
        <strain evidence="4 5">Meg1</strain>
    </source>
</reference>
<gene>
    <name evidence="4" type="ORF">MEG1DRAFT_04366</name>
</gene>
<dbReference type="Pfam" id="PF00534">
    <property type="entry name" value="Glycos_transf_1"/>
    <property type="match status" value="1"/>
</dbReference>
<keyword evidence="4" id="KW-0328">Glycosyltransferase</keyword>
<evidence type="ECO:0000313" key="4">
    <source>
        <dbReference type="EMBL" id="KER01029.1"/>
    </source>
</evidence>
<feature type="transmembrane region" description="Helical" evidence="1">
    <location>
        <begin position="12"/>
        <end position="32"/>
    </location>
</feature>
<dbReference type="SUPFAM" id="SSF53756">
    <property type="entry name" value="UDP-Glycosyltransferase/glycogen phosphorylase"/>
    <property type="match status" value="1"/>
</dbReference>
<dbReference type="EMBL" id="JGVH01000110">
    <property type="protein sequence ID" value="KER01029.1"/>
    <property type="molecule type" value="Genomic_DNA"/>
</dbReference>
<feature type="domain" description="Glycosyl transferase family 1" evidence="2">
    <location>
        <begin position="219"/>
        <end position="369"/>
    </location>
</feature>
<evidence type="ECO:0000259" key="2">
    <source>
        <dbReference type="Pfam" id="PF00534"/>
    </source>
</evidence>
<feature type="domain" description="Glycosyltransferase subfamily 4-like N-terminal" evidence="3">
    <location>
        <begin position="53"/>
        <end position="205"/>
    </location>
</feature>
<comment type="caution">
    <text evidence="4">The sequence shown here is derived from an EMBL/GenBank/DDBJ whole genome shotgun (WGS) entry which is preliminary data.</text>
</comment>
<dbReference type="PANTHER" id="PTHR12526">
    <property type="entry name" value="GLYCOSYLTRANSFERASE"/>
    <property type="match status" value="1"/>
</dbReference>
<dbReference type="InterPro" id="IPR001296">
    <property type="entry name" value="Glyco_trans_1"/>
</dbReference>